<dbReference type="FunFam" id="2.60.40.10:FF:000324">
    <property type="entry name" value="Down syndrome cell adhesion molecule, isoform D"/>
    <property type="match status" value="1"/>
</dbReference>
<dbReference type="GO" id="GO:0043025">
    <property type="term" value="C:neuronal cell body"/>
    <property type="evidence" value="ECO:0007669"/>
    <property type="project" value="TreeGrafter"/>
</dbReference>
<feature type="non-terminal residue" evidence="5">
    <location>
        <position position="1"/>
    </location>
</feature>
<dbReference type="GO" id="GO:0008046">
    <property type="term" value="F:axon guidance receptor activity"/>
    <property type="evidence" value="ECO:0007669"/>
    <property type="project" value="TreeGrafter"/>
</dbReference>
<feature type="domain" description="Ig-like" evidence="4">
    <location>
        <begin position="18"/>
        <end position="111"/>
    </location>
</feature>
<dbReference type="AlphaFoldDB" id="A0A443QLE1"/>
<proteinExistence type="predicted"/>
<accession>A0A443QLE1</accession>
<name>A0A443QLE1_9ACAR</name>
<dbReference type="InterPro" id="IPR003599">
    <property type="entry name" value="Ig_sub"/>
</dbReference>
<dbReference type="PROSITE" id="PS50835">
    <property type="entry name" value="IG_LIKE"/>
    <property type="match status" value="4"/>
</dbReference>
<organism evidence="5 6">
    <name type="scientific">Dinothrombium tinctorium</name>
    <dbReference type="NCBI Taxonomy" id="1965070"/>
    <lineage>
        <taxon>Eukaryota</taxon>
        <taxon>Metazoa</taxon>
        <taxon>Ecdysozoa</taxon>
        <taxon>Arthropoda</taxon>
        <taxon>Chelicerata</taxon>
        <taxon>Arachnida</taxon>
        <taxon>Acari</taxon>
        <taxon>Acariformes</taxon>
        <taxon>Trombidiformes</taxon>
        <taxon>Prostigmata</taxon>
        <taxon>Anystina</taxon>
        <taxon>Parasitengona</taxon>
        <taxon>Trombidioidea</taxon>
        <taxon>Trombidiidae</taxon>
        <taxon>Dinothrombium</taxon>
    </lineage>
</organism>
<dbReference type="InterPro" id="IPR007110">
    <property type="entry name" value="Ig-like_dom"/>
</dbReference>
<dbReference type="PANTHER" id="PTHR45080:SF8">
    <property type="entry name" value="IG-LIKE DOMAIN-CONTAINING PROTEIN"/>
    <property type="match status" value="1"/>
</dbReference>
<feature type="domain" description="Ig-like" evidence="4">
    <location>
        <begin position="409"/>
        <end position="498"/>
    </location>
</feature>
<dbReference type="GO" id="GO:0030424">
    <property type="term" value="C:axon"/>
    <property type="evidence" value="ECO:0007669"/>
    <property type="project" value="TreeGrafter"/>
</dbReference>
<evidence type="ECO:0000313" key="5">
    <source>
        <dbReference type="EMBL" id="RWS03769.1"/>
    </source>
</evidence>
<feature type="non-terminal residue" evidence="5">
    <location>
        <position position="502"/>
    </location>
</feature>
<dbReference type="GO" id="GO:0007156">
    <property type="term" value="P:homophilic cell adhesion via plasma membrane adhesion molecules"/>
    <property type="evidence" value="ECO:0007669"/>
    <property type="project" value="TreeGrafter"/>
</dbReference>
<dbReference type="OrthoDB" id="152385at2759"/>
<dbReference type="InterPro" id="IPR003598">
    <property type="entry name" value="Ig_sub2"/>
</dbReference>
<dbReference type="FunFam" id="2.60.40.10:FF:000032">
    <property type="entry name" value="palladin isoform X1"/>
    <property type="match status" value="1"/>
</dbReference>
<dbReference type="InterPro" id="IPR013098">
    <property type="entry name" value="Ig_I-set"/>
</dbReference>
<protein>
    <submittedName>
        <fullName evidence="5">Down syndrome cell adhesion molecule-like protein Dscam2 isoform X39</fullName>
    </submittedName>
</protein>
<keyword evidence="1" id="KW-0732">Signal</keyword>
<gene>
    <name evidence="5" type="ORF">B4U79_14258</name>
</gene>
<dbReference type="SMART" id="SM00409">
    <property type="entry name" value="IG"/>
    <property type="match status" value="4"/>
</dbReference>
<dbReference type="GO" id="GO:0005886">
    <property type="term" value="C:plasma membrane"/>
    <property type="evidence" value="ECO:0007669"/>
    <property type="project" value="TreeGrafter"/>
</dbReference>
<dbReference type="Gene3D" id="2.60.40.10">
    <property type="entry name" value="Immunoglobulins"/>
    <property type="match status" value="4"/>
</dbReference>
<dbReference type="EMBL" id="NCKU01006175">
    <property type="protein sequence ID" value="RWS03769.1"/>
    <property type="molecule type" value="Genomic_DNA"/>
</dbReference>
<dbReference type="STRING" id="1965070.A0A443QLE1"/>
<reference evidence="5 6" key="1">
    <citation type="journal article" date="2018" name="Gigascience">
        <title>Genomes of trombidid mites reveal novel predicted allergens and laterally-transferred genes associated with secondary metabolism.</title>
        <authorList>
            <person name="Dong X."/>
            <person name="Chaisiri K."/>
            <person name="Xia D."/>
            <person name="Armstrong S.D."/>
            <person name="Fang Y."/>
            <person name="Donnelly M.J."/>
            <person name="Kadowaki T."/>
            <person name="McGarry J.W."/>
            <person name="Darby A.C."/>
            <person name="Makepeace B.L."/>
        </authorList>
    </citation>
    <scope>NUCLEOTIDE SEQUENCE [LARGE SCALE GENOMIC DNA]</scope>
    <source>
        <strain evidence="5">UoL-WK</strain>
    </source>
</reference>
<keyword evidence="2" id="KW-1015">Disulfide bond</keyword>
<dbReference type="InterPro" id="IPR013783">
    <property type="entry name" value="Ig-like_fold"/>
</dbReference>
<feature type="domain" description="Ig-like" evidence="4">
    <location>
        <begin position="273"/>
        <end position="359"/>
    </location>
</feature>
<evidence type="ECO:0000256" key="2">
    <source>
        <dbReference type="ARBA" id="ARBA00023157"/>
    </source>
</evidence>
<dbReference type="Pfam" id="PF07679">
    <property type="entry name" value="I-set"/>
    <property type="match status" value="3"/>
</dbReference>
<keyword evidence="6" id="KW-1185">Reference proteome</keyword>
<dbReference type="InterPro" id="IPR050958">
    <property type="entry name" value="Cell_Adh-Cytoskel_Orgn"/>
</dbReference>
<dbReference type="SMART" id="SM00408">
    <property type="entry name" value="IGc2"/>
    <property type="match status" value="4"/>
</dbReference>
<evidence type="ECO:0000256" key="1">
    <source>
        <dbReference type="ARBA" id="ARBA00022729"/>
    </source>
</evidence>
<dbReference type="FunFam" id="2.60.40.10:FF:000333">
    <property type="entry name" value="Down syndrome cell adhesion molecule"/>
    <property type="match status" value="1"/>
</dbReference>
<dbReference type="InterPro" id="IPR036179">
    <property type="entry name" value="Ig-like_dom_sf"/>
</dbReference>
<evidence type="ECO:0000313" key="6">
    <source>
        <dbReference type="Proteomes" id="UP000285301"/>
    </source>
</evidence>
<feature type="domain" description="Ig-like" evidence="4">
    <location>
        <begin position="176"/>
        <end position="269"/>
    </location>
</feature>
<dbReference type="GO" id="GO:0050808">
    <property type="term" value="P:synapse organization"/>
    <property type="evidence" value="ECO:0007669"/>
    <property type="project" value="TreeGrafter"/>
</dbReference>
<dbReference type="Proteomes" id="UP000285301">
    <property type="component" value="Unassembled WGS sequence"/>
</dbReference>
<dbReference type="SUPFAM" id="SSF48726">
    <property type="entry name" value="Immunoglobulin"/>
    <property type="match status" value="4"/>
</dbReference>
<dbReference type="PANTHER" id="PTHR45080">
    <property type="entry name" value="CONTACTIN 5"/>
    <property type="match status" value="1"/>
</dbReference>
<keyword evidence="3" id="KW-0393">Immunoglobulin domain</keyword>
<evidence type="ECO:0000259" key="4">
    <source>
        <dbReference type="PROSITE" id="PS50835"/>
    </source>
</evidence>
<sequence>TCFIDRDELQFTSDRRGPKFAIEPPSKVDFLNSTGTVIHCSAKGSPLPSITWVKQDGSALLDLPSLRQIGTDGSLVFLPFAASEYRQDVHFTVYKCIATNTVGLIESRSVRVRASGRYTVFPSGELHIHQVDPVIDGQHQYRCQTKHRLSGEIKLSASSGRLIITGKKKPNSNVSPRIIEGKNLYFSEVGDKVILPCVGQGFPVPTFSWIKVKDESFNEIVRIEENAEFRVFQRNGILIIKQSQISDSGKYHCIANNSVGKAHFETILVVKAPIAAFISPQVLRGQEGEESVRFNCTATGHPINKIVWKKDGRVLNDVHKYKFYESVLIIKNLKREDRGIYQCFVFNDYENVQSSAELILADDPPKFSYVFSDASVERGIDEDQYKCTASNKAAESASSDVFVKVIVAPLINPFNIAPNLREGMRSMLTCSVLEGDPPFRLSWFKDDKPIEVNNNNAKITSSDEFSSTLVINKVSFEDNGNYTCVVTNSAASANYSVNMLVK</sequence>
<comment type="caution">
    <text evidence="5">The sequence shown here is derived from an EMBL/GenBank/DDBJ whole genome shotgun (WGS) entry which is preliminary data.</text>
</comment>
<evidence type="ECO:0000256" key="3">
    <source>
        <dbReference type="ARBA" id="ARBA00023319"/>
    </source>
</evidence>